<dbReference type="PANTHER" id="PTHR23507">
    <property type="entry name" value="ZGC:174356"/>
    <property type="match status" value="1"/>
</dbReference>
<protein>
    <submittedName>
        <fullName evidence="7">MFS general substrate transporter</fullName>
    </submittedName>
</protein>
<keyword evidence="6" id="KW-0732">Signal</keyword>
<dbReference type="SUPFAM" id="SSF103473">
    <property type="entry name" value="MFS general substrate transporter"/>
    <property type="match status" value="1"/>
</dbReference>
<feature type="signal peptide" evidence="6">
    <location>
        <begin position="1"/>
        <end position="24"/>
    </location>
</feature>
<feature type="chain" id="PRO_5040273177" evidence="6">
    <location>
        <begin position="25"/>
        <end position="477"/>
    </location>
</feature>
<name>A0A9P4LVU0_9PEZI</name>
<accession>A0A9P4LVU0</accession>
<dbReference type="Gene3D" id="1.20.1250.20">
    <property type="entry name" value="MFS general substrate transporter like domains"/>
    <property type="match status" value="1"/>
</dbReference>
<evidence type="ECO:0000313" key="8">
    <source>
        <dbReference type="Proteomes" id="UP000799776"/>
    </source>
</evidence>
<comment type="caution">
    <text evidence="7">The sequence shown here is derived from an EMBL/GenBank/DDBJ whole genome shotgun (WGS) entry which is preliminary data.</text>
</comment>
<feature type="transmembrane region" description="Helical" evidence="5">
    <location>
        <begin position="363"/>
        <end position="383"/>
    </location>
</feature>
<evidence type="ECO:0000256" key="6">
    <source>
        <dbReference type="SAM" id="SignalP"/>
    </source>
</evidence>
<dbReference type="EMBL" id="ML978718">
    <property type="protein sequence ID" value="KAF2087840.1"/>
    <property type="molecule type" value="Genomic_DNA"/>
</dbReference>
<feature type="transmembrane region" description="Helical" evidence="5">
    <location>
        <begin position="332"/>
        <end position="351"/>
    </location>
</feature>
<keyword evidence="8" id="KW-1185">Reference proteome</keyword>
<dbReference type="InterPro" id="IPR011701">
    <property type="entry name" value="MFS"/>
</dbReference>
<dbReference type="Proteomes" id="UP000799776">
    <property type="component" value="Unassembled WGS sequence"/>
</dbReference>
<keyword evidence="4 5" id="KW-0472">Membrane</keyword>
<dbReference type="Pfam" id="PF07690">
    <property type="entry name" value="MFS_1"/>
    <property type="match status" value="1"/>
</dbReference>
<dbReference type="GO" id="GO:0016020">
    <property type="term" value="C:membrane"/>
    <property type="evidence" value="ECO:0007669"/>
    <property type="project" value="UniProtKB-SubCell"/>
</dbReference>
<evidence type="ECO:0000313" key="7">
    <source>
        <dbReference type="EMBL" id="KAF2087840.1"/>
    </source>
</evidence>
<proteinExistence type="predicted"/>
<evidence type="ECO:0000256" key="2">
    <source>
        <dbReference type="ARBA" id="ARBA00022692"/>
    </source>
</evidence>
<dbReference type="GO" id="GO:0022857">
    <property type="term" value="F:transmembrane transporter activity"/>
    <property type="evidence" value="ECO:0007669"/>
    <property type="project" value="InterPro"/>
</dbReference>
<dbReference type="OrthoDB" id="194139at2759"/>
<reference evidence="7" key="1">
    <citation type="journal article" date="2020" name="Stud. Mycol.">
        <title>101 Dothideomycetes genomes: a test case for predicting lifestyles and emergence of pathogens.</title>
        <authorList>
            <person name="Haridas S."/>
            <person name="Albert R."/>
            <person name="Binder M."/>
            <person name="Bloem J."/>
            <person name="Labutti K."/>
            <person name="Salamov A."/>
            <person name="Andreopoulos B."/>
            <person name="Baker S."/>
            <person name="Barry K."/>
            <person name="Bills G."/>
            <person name="Bluhm B."/>
            <person name="Cannon C."/>
            <person name="Castanera R."/>
            <person name="Culley D."/>
            <person name="Daum C."/>
            <person name="Ezra D."/>
            <person name="Gonzalez J."/>
            <person name="Henrissat B."/>
            <person name="Kuo A."/>
            <person name="Liang C."/>
            <person name="Lipzen A."/>
            <person name="Lutzoni F."/>
            <person name="Magnuson J."/>
            <person name="Mondo S."/>
            <person name="Nolan M."/>
            <person name="Ohm R."/>
            <person name="Pangilinan J."/>
            <person name="Park H.-J."/>
            <person name="Ramirez L."/>
            <person name="Alfaro M."/>
            <person name="Sun H."/>
            <person name="Tritt A."/>
            <person name="Yoshinaga Y."/>
            <person name="Zwiers L.-H."/>
            <person name="Turgeon B."/>
            <person name="Goodwin S."/>
            <person name="Spatafora J."/>
            <person name="Crous P."/>
            <person name="Grigoriev I."/>
        </authorList>
    </citation>
    <scope>NUCLEOTIDE SEQUENCE</scope>
    <source>
        <strain evidence="7">CBS 121410</strain>
    </source>
</reference>
<feature type="transmembrane region" description="Helical" evidence="5">
    <location>
        <begin position="174"/>
        <end position="193"/>
    </location>
</feature>
<feature type="transmembrane region" description="Helical" evidence="5">
    <location>
        <begin position="199"/>
        <end position="218"/>
    </location>
</feature>
<keyword evidence="3 5" id="KW-1133">Transmembrane helix</keyword>
<feature type="transmembrane region" description="Helical" evidence="5">
    <location>
        <begin position="389"/>
        <end position="410"/>
    </location>
</feature>
<gene>
    <name evidence="7" type="ORF">K490DRAFT_40976</name>
</gene>
<evidence type="ECO:0000256" key="5">
    <source>
        <dbReference type="SAM" id="Phobius"/>
    </source>
</evidence>
<sequence>MSERRRRRRHLWTLLLLLALVSLATRLYSLPLNRVIESRYCHSYYLEHDPSKIPNNGEVPEDLCKEKPVQQKLAWLQGFTETAIIGVDLFVTLPLGWLSDTNGRKVILWLNSFGFVLMVTWTVLVGYLDRLLPIEAVAAGPFFMLIGGHNCVLFSTVFALVADLTDHLLQRTSWIAYITSVNYVITLFGPSLAGLTMSAGLWLPFYISIALLVVALAVTNSIQSIPAKEAPVRHNSDCRNSDNVPLLRHFEGYGVIRDQVSPPKPQTLRNRLSEQLKSTKNLVLGRRNFQVLLLCFTLTALASSNTHLLPLYMSKRYNWSFANVGYLLSVKAVVNITLLAFIIPTTMRALLRKHPRSEVPLNFYGAQISIFVSVAGALLIASAPKIGELVAALIVYALGSALPVFTIPLVESPVVALPDSNSQAQDYSIVMLTKTTGELIGAPLMTVAWVKAIEFGGAGLGLPYFLSAVSASTTIDC</sequence>
<keyword evidence="2 5" id="KW-0812">Transmembrane</keyword>
<dbReference type="AlphaFoldDB" id="A0A9P4LVU0"/>
<feature type="transmembrane region" description="Helical" evidence="5">
    <location>
        <begin position="140"/>
        <end position="162"/>
    </location>
</feature>
<feature type="transmembrane region" description="Helical" evidence="5">
    <location>
        <begin position="82"/>
        <end position="99"/>
    </location>
</feature>
<evidence type="ECO:0000256" key="3">
    <source>
        <dbReference type="ARBA" id="ARBA00022989"/>
    </source>
</evidence>
<dbReference type="InterPro" id="IPR036259">
    <property type="entry name" value="MFS_trans_sf"/>
</dbReference>
<evidence type="ECO:0000256" key="1">
    <source>
        <dbReference type="ARBA" id="ARBA00004141"/>
    </source>
</evidence>
<dbReference type="PANTHER" id="PTHR23507:SF8">
    <property type="entry name" value="MFS GENERAL SUBSTRATE TRANSPORTER"/>
    <property type="match status" value="1"/>
</dbReference>
<organism evidence="7 8">
    <name type="scientific">Saccharata proteae CBS 121410</name>
    <dbReference type="NCBI Taxonomy" id="1314787"/>
    <lineage>
        <taxon>Eukaryota</taxon>
        <taxon>Fungi</taxon>
        <taxon>Dikarya</taxon>
        <taxon>Ascomycota</taxon>
        <taxon>Pezizomycotina</taxon>
        <taxon>Dothideomycetes</taxon>
        <taxon>Dothideomycetes incertae sedis</taxon>
        <taxon>Botryosphaeriales</taxon>
        <taxon>Saccharataceae</taxon>
        <taxon>Saccharata</taxon>
    </lineage>
</organism>
<comment type="subcellular location">
    <subcellularLocation>
        <location evidence="1">Membrane</location>
        <topology evidence="1">Multi-pass membrane protein</topology>
    </subcellularLocation>
</comment>
<feature type="transmembrane region" description="Helical" evidence="5">
    <location>
        <begin position="106"/>
        <end position="128"/>
    </location>
</feature>
<evidence type="ECO:0000256" key="4">
    <source>
        <dbReference type="ARBA" id="ARBA00023136"/>
    </source>
</evidence>